<reference evidence="12" key="1">
    <citation type="journal article" date="2019" name="Int. J. Syst. Evol. Microbiol.">
        <title>The Global Catalogue of Microorganisms (GCM) 10K type strain sequencing project: providing services to taxonomists for standard genome sequencing and annotation.</title>
        <authorList>
            <consortium name="The Broad Institute Genomics Platform"/>
            <consortium name="The Broad Institute Genome Sequencing Center for Infectious Disease"/>
            <person name="Wu L."/>
            <person name="Ma J."/>
        </authorList>
    </citation>
    <scope>NUCLEOTIDE SEQUENCE [LARGE SCALE GENOMIC DNA]</scope>
    <source>
        <strain evidence="12">JCM 10671</strain>
    </source>
</reference>
<protein>
    <recommendedName>
        <fullName evidence="13">ABC transporter permease</fullName>
    </recommendedName>
</protein>
<feature type="transmembrane region" description="Helical" evidence="10">
    <location>
        <begin position="313"/>
        <end position="330"/>
    </location>
</feature>
<feature type="transmembrane region" description="Helical" evidence="10">
    <location>
        <begin position="412"/>
        <end position="431"/>
    </location>
</feature>
<evidence type="ECO:0008006" key="13">
    <source>
        <dbReference type="Google" id="ProtNLM"/>
    </source>
</evidence>
<evidence type="ECO:0000256" key="1">
    <source>
        <dbReference type="ARBA" id="ARBA00004651"/>
    </source>
</evidence>
<keyword evidence="4 10" id="KW-0812">Transmembrane</keyword>
<evidence type="ECO:0000256" key="10">
    <source>
        <dbReference type="SAM" id="Phobius"/>
    </source>
</evidence>
<feature type="transmembrane region" description="Helical" evidence="10">
    <location>
        <begin position="578"/>
        <end position="595"/>
    </location>
</feature>
<dbReference type="CDD" id="cd06581">
    <property type="entry name" value="TM_PBP1_LivM_like"/>
    <property type="match status" value="1"/>
</dbReference>
<feature type="transmembrane region" description="Helical" evidence="10">
    <location>
        <begin position="336"/>
        <end position="354"/>
    </location>
</feature>
<dbReference type="InterPro" id="IPR043428">
    <property type="entry name" value="LivM-like"/>
</dbReference>
<feature type="transmembrane region" description="Helical" evidence="10">
    <location>
        <begin position="6"/>
        <end position="27"/>
    </location>
</feature>
<feature type="transmembrane region" description="Helical" evidence="10">
    <location>
        <begin position="361"/>
        <end position="379"/>
    </location>
</feature>
<dbReference type="EMBL" id="BAAAHE010000013">
    <property type="protein sequence ID" value="GAA0615844.1"/>
    <property type="molecule type" value="Genomic_DNA"/>
</dbReference>
<keyword evidence="7 10" id="KW-0472">Membrane</keyword>
<feature type="transmembrane region" description="Helical" evidence="10">
    <location>
        <begin position="34"/>
        <end position="53"/>
    </location>
</feature>
<name>A0ABP3RWV4_9ACTN</name>
<evidence type="ECO:0000256" key="9">
    <source>
        <dbReference type="SAM" id="MobiDB-lite"/>
    </source>
</evidence>
<evidence type="ECO:0000313" key="11">
    <source>
        <dbReference type="EMBL" id="GAA0615844.1"/>
    </source>
</evidence>
<feature type="region of interest" description="Disordered" evidence="9">
    <location>
        <begin position="615"/>
        <end position="638"/>
    </location>
</feature>
<evidence type="ECO:0000256" key="3">
    <source>
        <dbReference type="ARBA" id="ARBA00022475"/>
    </source>
</evidence>
<evidence type="ECO:0000256" key="7">
    <source>
        <dbReference type="ARBA" id="ARBA00023136"/>
    </source>
</evidence>
<dbReference type="Pfam" id="PF02653">
    <property type="entry name" value="BPD_transp_2"/>
    <property type="match status" value="2"/>
</dbReference>
<feature type="transmembrane region" description="Helical" evidence="10">
    <location>
        <begin position="503"/>
        <end position="524"/>
    </location>
</feature>
<feature type="transmembrane region" description="Helical" evidence="10">
    <location>
        <begin position="385"/>
        <end position="405"/>
    </location>
</feature>
<evidence type="ECO:0000256" key="8">
    <source>
        <dbReference type="ARBA" id="ARBA00037998"/>
    </source>
</evidence>
<sequence length="638" mass="66836">MSEYIPFLVFGVTTGAIYGLSAMGLVLTYKTSGLFNFGHGTLSALAAYLFYSAHDQADMPSWLAAILAVGVFGVLGGLVFERFAAALAGVSITYRIVGTVALLVGLRALIALIWGGASRDFSSFLPQEEMFTVSGVGVTAQQVIIVAFGTAAAVGLFLFFRLTRLGVAMRAVVDDPSLLAMAGARPSRVRRAAWIIGTTFTAASGVLFAEVQRQVQVDVLTLLIVQAFGAAAIARFSSLPLAFVGGIAVGIVQKLVSKEAGTTTWLQGLDLNVPFLVLLAILIFARKGSLAEIGRDVKARAIGPSRFTPAQQGIGYGVGVVALALLPAFVGTRLPLWNTALALVCLFLSLSLLVRLSGQISLCQFGFAAIGAAGFGRMLEQGLPWGFALVVSAIVTGAVGALIAIPAIRLSGLYLGLATLGFGIMLDQFFYTKDFMFGLSQQLATPRPSGFTSDKEYFYLLLAFAVAGSIVVLLVERSRLGRLLRALADAPIALSTLGADLRITLVIIFTMSASMAGISGALFAGLFGRVGGFSFPAIQSLLVLAVLFVAGARLIIPAFVAPVLLFVLPGYIENNDAFLVLQIGFGVIAFAVAALSSTDVGARVAAVTDTDRKVGPTDRRFNTPAGEGQRRKPALASH</sequence>
<feature type="transmembrane region" description="Helical" evidence="10">
    <location>
        <begin position="239"/>
        <end position="256"/>
    </location>
</feature>
<dbReference type="InterPro" id="IPR001851">
    <property type="entry name" value="ABC_transp_permease"/>
</dbReference>
<accession>A0ABP3RWV4</accession>
<evidence type="ECO:0000256" key="4">
    <source>
        <dbReference type="ARBA" id="ARBA00022692"/>
    </source>
</evidence>
<dbReference type="RefSeq" id="WP_344603655.1">
    <property type="nucleotide sequence ID" value="NZ_BAAAHE010000013.1"/>
</dbReference>
<gene>
    <name evidence="11" type="ORF">GCM10009547_17260</name>
</gene>
<dbReference type="PANTHER" id="PTHR11795:SF451">
    <property type="entry name" value="ABC TRANSPORTER PERMEASE PROTEIN"/>
    <property type="match status" value="1"/>
</dbReference>
<evidence type="ECO:0000256" key="2">
    <source>
        <dbReference type="ARBA" id="ARBA00022448"/>
    </source>
</evidence>
<organism evidence="11 12">
    <name type="scientific">Sporichthya brevicatena</name>
    <dbReference type="NCBI Taxonomy" id="171442"/>
    <lineage>
        <taxon>Bacteria</taxon>
        <taxon>Bacillati</taxon>
        <taxon>Actinomycetota</taxon>
        <taxon>Actinomycetes</taxon>
        <taxon>Sporichthyales</taxon>
        <taxon>Sporichthyaceae</taxon>
        <taxon>Sporichthya</taxon>
    </lineage>
</organism>
<dbReference type="CDD" id="cd06582">
    <property type="entry name" value="TM_PBP1_LivH_like"/>
    <property type="match status" value="1"/>
</dbReference>
<keyword evidence="12" id="KW-1185">Reference proteome</keyword>
<comment type="similarity">
    <text evidence="8">Belongs to the binding-protein-dependent transport system permease family. LivHM subfamily.</text>
</comment>
<keyword evidence="2" id="KW-0813">Transport</keyword>
<feature type="transmembrane region" description="Helical" evidence="10">
    <location>
        <begin position="59"/>
        <end position="80"/>
    </location>
</feature>
<keyword evidence="5" id="KW-0029">Amino-acid transport</keyword>
<feature type="transmembrane region" description="Helical" evidence="10">
    <location>
        <begin position="92"/>
        <end position="115"/>
    </location>
</feature>
<comment type="subcellular location">
    <subcellularLocation>
        <location evidence="1">Cell membrane</location>
        <topology evidence="1">Multi-pass membrane protein</topology>
    </subcellularLocation>
</comment>
<dbReference type="PANTHER" id="PTHR11795">
    <property type="entry name" value="BRANCHED-CHAIN AMINO ACID TRANSPORT SYSTEM PERMEASE PROTEIN LIVH"/>
    <property type="match status" value="1"/>
</dbReference>
<feature type="transmembrane region" description="Helical" evidence="10">
    <location>
        <begin position="135"/>
        <end position="160"/>
    </location>
</feature>
<keyword evidence="6 10" id="KW-1133">Transmembrane helix</keyword>
<evidence type="ECO:0000256" key="6">
    <source>
        <dbReference type="ARBA" id="ARBA00022989"/>
    </source>
</evidence>
<dbReference type="InterPro" id="IPR052157">
    <property type="entry name" value="BCAA_transport_permease"/>
</dbReference>
<proteinExistence type="inferred from homology"/>
<comment type="caution">
    <text evidence="11">The sequence shown here is derived from an EMBL/GenBank/DDBJ whole genome shotgun (WGS) entry which is preliminary data.</text>
</comment>
<keyword evidence="3" id="KW-1003">Cell membrane</keyword>
<dbReference type="Proteomes" id="UP001500957">
    <property type="component" value="Unassembled WGS sequence"/>
</dbReference>
<feature type="transmembrane region" description="Helical" evidence="10">
    <location>
        <begin position="457"/>
        <end position="475"/>
    </location>
</feature>
<evidence type="ECO:0000256" key="5">
    <source>
        <dbReference type="ARBA" id="ARBA00022970"/>
    </source>
</evidence>
<feature type="transmembrane region" description="Helical" evidence="10">
    <location>
        <begin position="268"/>
        <end position="285"/>
    </location>
</feature>
<evidence type="ECO:0000313" key="12">
    <source>
        <dbReference type="Proteomes" id="UP001500957"/>
    </source>
</evidence>